<reference evidence="7 8" key="1">
    <citation type="journal article" date="2023" name="Plants (Basel)">
        <title>Bridging the Gap: Combining Genomics and Transcriptomics Approaches to Understand Stylosanthes scabra, an Orphan Legume from the Brazilian Caatinga.</title>
        <authorList>
            <person name="Ferreira-Neto J.R.C."/>
            <person name="da Silva M.D."/>
            <person name="Binneck E."/>
            <person name="de Melo N.F."/>
            <person name="da Silva R.H."/>
            <person name="de Melo A.L.T.M."/>
            <person name="Pandolfi V."/>
            <person name="Bustamante F.O."/>
            <person name="Brasileiro-Vidal A.C."/>
            <person name="Benko-Iseppon A.M."/>
        </authorList>
    </citation>
    <scope>NUCLEOTIDE SEQUENCE [LARGE SCALE GENOMIC DNA]</scope>
    <source>
        <tissue evidence="7">Leaves</tissue>
    </source>
</reference>
<dbReference type="GO" id="GO:0004398">
    <property type="term" value="F:histidine decarboxylase activity"/>
    <property type="evidence" value="ECO:0007669"/>
    <property type="project" value="UniProtKB-EC"/>
</dbReference>
<evidence type="ECO:0000313" key="7">
    <source>
        <dbReference type="EMBL" id="MED6196510.1"/>
    </source>
</evidence>
<accession>A0ABU6XH71</accession>
<comment type="similarity">
    <text evidence="2 6">Belongs to the group II decarboxylase family.</text>
</comment>
<name>A0ABU6XH71_9FABA</name>
<dbReference type="PROSITE" id="PS00392">
    <property type="entry name" value="DDC_GAD_HDC_YDC"/>
    <property type="match status" value="1"/>
</dbReference>
<organism evidence="7 8">
    <name type="scientific">Stylosanthes scabra</name>
    <dbReference type="NCBI Taxonomy" id="79078"/>
    <lineage>
        <taxon>Eukaryota</taxon>
        <taxon>Viridiplantae</taxon>
        <taxon>Streptophyta</taxon>
        <taxon>Embryophyta</taxon>
        <taxon>Tracheophyta</taxon>
        <taxon>Spermatophyta</taxon>
        <taxon>Magnoliopsida</taxon>
        <taxon>eudicotyledons</taxon>
        <taxon>Gunneridae</taxon>
        <taxon>Pentapetalae</taxon>
        <taxon>rosids</taxon>
        <taxon>fabids</taxon>
        <taxon>Fabales</taxon>
        <taxon>Fabaceae</taxon>
        <taxon>Papilionoideae</taxon>
        <taxon>50 kb inversion clade</taxon>
        <taxon>dalbergioids sensu lato</taxon>
        <taxon>Dalbergieae</taxon>
        <taxon>Pterocarpus clade</taxon>
        <taxon>Stylosanthes</taxon>
    </lineage>
</organism>
<dbReference type="InterPro" id="IPR051151">
    <property type="entry name" value="Group_II_Decarboxylase"/>
</dbReference>
<dbReference type="PANTHER" id="PTHR46101:SF21">
    <property type="entry name" value="SERINE DECARBOXYLASE"/>
    <property type="match status" value="1"/>
</dbReference>
<evidence type="ECO:0000256" key="4">
    <source>
        <dbReference type="ARBA" id="ARBA00022898"/>
    </source>
</evidence>
<dbReference type="SUPFAM" id="SSF53383">
    <property type="entry name" value="PLP-dependent transferases"/>
    <property type="match status" value="1"/>
</dbReference>
<comment type="cofactor">
    <cofactor evidence="1 6">
        <name>pyridoxal 5'-phosphate</name>
        <dbReference type="ChEBI" id="CHEBI:597326"/>
    </cofactor>
</comment>
<sequence length="274" mass="30766">MYRMDCVKVNTLPSGHIDCNDFKAKLLSNKDKPAIVNVNIGTTVKGAVDDLDLVIKKLEEAGFSHDRFYIHCDGALFGLMLPFVKHAPKLSFKKPIGSVSVSGHKFVGCPMPCGVVITRLEHVNMLSRNVEYLASRDAKIMGSRNGHAALFLWYTLNRKGYSGFRKDVQKCLRNAHYLKDRLVEVGIGAMLNDLSSTVVFERPHDEDFVRKWQLACQGNIAHVVVMPSVTITKLDDFVEELVQNRALWFREGKSQPRCIASDVGINNCFCALHR</sequence>
<evidence type="ECO:0000256" key="2">
    <source>
        <dbReference type="ARBA" id="ARBA00009533"/>
    </source>
</evidence>
<dbReference type="InterPro" id="IPR002129">
    <property type="entry name" value="PyrdxlP-dep_de-COase"/>
</dbReference>
<comment type="caution">
    <text evidence="7">The sequence shown here is derived from an EMBL/GenBank/DDBJ whole genome shotgun (WGS) entry which is preliminary data.</text>
</comment>
<evidence type="ECO:0000313" key="8">
    <source>
        <dbReference type="Proteomes" id="UP001341840"/>
    </source>
</evidence>
<proteinExistence type="inferred from homology"/>
<evidence type="ECO:0000256" key="5">
    <source>
        <dbReference type="ARBA" id="ARBA00023239"/>
    </source>
</evidence>
<dbReference type="EC" id="4.1.1.22" evidence="7"/>
<dbReference type="EMBL" id="JASCZI010211762">
    <property type="protein sequence ID" value="MED6196510.1"/>
    <property type="molecule type" value="Genomic_DNA"/>
</dbReference>
<dbReference type="Gene3D" id="3.90.1150.10">
    <property type="entry name" value="Aspartate Aminotransferase, domain 1"/>
    <property type="match status" value="1"/>
</dbReference>
<dbReference type="InterPro" id="IPR021115">
    <property type="entry name" value="Pyridoxal-P_BS"/>
</dbReference>
<protein>
    <submittedName>
        <fullName evidence="7">COMPASS (Complex proteins associated with Set1p) component, variant 2</fullName>
        <ecNumber evidence="7">4.1.1.22</ecNumber>
    </submittedName>
</protein>
<evidence type="ECO:0000256" key="1">
    <source>
        <dbReference type="ARBA" id="ARBA00001933"/>
    </source>
</evidence>
<dbReference type="InterPro" id="IPR015424">
    <property type="entry name" value="PyrdxlP-dep_Trfase"/>
</dbReference>
<keyword evidence="4 6" id="KW-0663">Pyridoxal phosphate</keyword>
<dbReference type="InterPro" id="IPR015421">
    <property type="entry name" value="PyrdxlP-dep_Trfase_major"/>
</dbReference>
<keyword evidence="8" id="KW-1185">Reference proteome</keyword>
<dbReference type="Proteomes" id="UP001341840">
    <property type="component" value="Unassembled WGS sequence"/>
</dbReference>
<keyword evidence="3" id="KW-0210">Decarboxylase</keyword>
<dbReference type="PANTHER" id="PTHR46101">
    <property type="match status" value="1"/>
</dbReference>
<evidence type="ECO:0000256" key="3">
    <source>
        <dbReference type="ARBA" id="ARBA00022793"/>
    </source>
</evidence>
<dbReference type="Gene3D" id="3.40.640.10">
    <property type="entry name" value="Type I PLP-dependent aspartate aminotransferase-like (Major domain)"/>
    <property type="match status" value="1"/>
</dbReference>
<dbReference type="InterPro" id="IPR015422">
    <property type="entry name" value="PyrdxlP-dep_Trfase_small"/>
</dbReference>
<gene>
    <name evidence="7" type="primary">SDC1_5</name>
    <name evidence="7" type="ORF">PIB30_048174</name>
</gene>
<keyword evidence="5 6" id="KW-0456">Lyase</keyword>
<dbReference type="Pfam" id="PF00282">
    <property type="entry name" value="Pyridoxal_deC"/>
    <property type="match status" value="1"/>
</dbReference>
<evidence type="ECO:0000256" key="6">
    <source>
        <dbReference type="RuleBase" id="RU000382"/>
    </source>
</evidence>